<protein>
    <submittedName>
        <fullName evidence="1">Uncharacterized protein</fullName>
    </submittedName>
</protein>
<dbReference type="EMBL" id="JACHFL010000004">
    <property type="protein sequence ID" value="MBB5363099.1"/>
    <property type="molecule type" value="Genomic_DNA"/>
</dbReference>
<dbReference type="AlphaFoldDB" id="A0A7W8JWS3"/>
<accession>A0A7W8JWS3</accession>
<dbReference type="Proteomes" id="UP000552709">
    <property type="component" value="Unassembled WGS sequence"/>
</dbReference>
<comment type="caution">
    <text evidence="1">The sequence shown here is derived from an EMBL/GenBank/DDBJ whole genome shotgun (WGS) entry which is preliminary data.</text>
</comment>
<reference evidence="1 2" key="1">
    <citation type="submission" date="2020-08" db="EMBL/GenBank/DDBJ databases">
        <title>Genomic Encyclopedia of Type Strains, Phase IV (KMG-IV): sequencing the most valuable type-strain genomes for metagenomic binning, comparative biology and taxonomic classification.</title>
        <authorList>
            <person name="Goeker M."/>
        </authorList>
    </citation>
    <scope>NUCLEOTIDE SEQUENCE [LARGE SCALE GENOMIC DNA]</scope>
    <source>
        <strain evidence="1 2">DSM 27939</strain>
    </source>
</reference>
<dbReference type="RefSeq" id="WP_184131334.1">
    <property type="nucleotide sequence ID" value="NZ_JACHFL010000004.1"/>
</dbReference>
<proteinExistence type="predicted"/>
<gene>
    <name evidence="1" type="ORF">HNQ08_002197</name>
</gene>
<keyword evidence="2" id="KW-1185">Reference proteome</keyword>
<name>A0A7W8JWS3_9DEIO</name>
<organism evidence="1 2">
    <name type="scientific">Deinococcus humi</name>
    <dbReference type="NCBI Taxonomy" id="662880"/>
    <lineage>
        <taxon>Bacteria</taxon>
        <taxon>Thermotogati</taxon>
        <taxon>Deinococcota</taxon>
        <taxon>Deinococci</taxon>
        <taxon>Deinococcales</taxon>
        <taxon>Deinococcaceae</taxon>
        <taxon>Deinococcus</taxon>
    </lineage>
</organism>
<evidence type="ECO:0000313" key="2">
    <source>
        <dbReference type="Proteomes" id="UP000552709"/>
    </source>
</evidence>
<sequence>MSAGRFTLVARSGTRLILPGDARVTSGNGVRLAYRLGRQVESDEWETFGDGRAVPQPMTLEWDLTGISETDAGAKATAMWDVALDIERVERDNRVYRPIAKPLEYDVDSITVELHAVTLTLLPSGPRWLTLTGNAPRAL</sequence>
<evidence type="ECO:0000313" key="1">
    <source>
        <dbReference type="EMBL" id="MBB5363099.1"/>
    </source>
</evidence>